<dbReference type="Proteomes" id="UP000002139">
    <property type="component" value="Chromosome"/>
</dbReference>
<feature type="signal peptide" evidence="1">
    <location>
        <begin position="1"/>
        <end position="19"/>
    </location>
</feature>
<keyword evidence="1" id="KW-0732">Signal</keyword>
<dbReference type="KEGG" id="scl:sce6387"/>
<protein>
    <submittedName>
        <fullName evidence="2">Secreted protein</fullName>
    </submittedName>
</protein>
<reference evidence="2 3" key="1">
    <citation type="journal article" date="2007" name="Nat. Biotechnol.">
        <title>Complete genome sequence of the myxobacterium Sorangium cellulosum.</title>
        <authorList>
            <person name="Schneiker S."/>
            <person name="Perlova O."/>
            <person name="Kaiser O."/>
            <person name="Gerth K."/>
            <person name="Alici A."/>
            <person name="Altmeyer M.O."/>
            <person name="Bartels D."/>
            <person name="Bekel T."/>
            <person name="Beyer S."/>
            <person name="Bode E."/>
            <person name="Bode H.B."/>
            <person name="Bolten C.J."/>
            <person name="Choudhuri J.V."/>
            <person name="Doss S."/>
            <person name="Elnakady Y.A."/>
            <person name="Frank B."/>
            <person name="Gaigalat L."/>
            <person name="Goesmann A."/>
            <person name="Groeger C."/>
            <person name="Gross F."/>
            <person name="Jelsbak L."/>
            <person name="Jelsbak L."/>
            <person name="Kalinowski J."/>
            <person name="Kegler C."/>
            <person name="Knauber T."/>
            <person name="Konietzny S."/>
            <person name="Kopp M."/>
            <person name="Krause L."/>
            <person name="Krug D."/>
            <person name="Linke B."/>
            <person name="Mahmud T."/>
            <person name="Martinez-Arias R."/>
            <person name="McHardy A.C."/>
            <person name="Merai M."/>
            <person name="Meyer F."/>
            <person name="Mormann S."/>
            <person name="Munoz-Dorado J."/>
            <person name="Perez J."/>
            <person name="Pradella S."/>
            <person name="Rachid S."/>
            <person name="Raddatz G."/>
            <person name="Rosenau F."/>
            <person name="Rueckert C."/>
            <person name="Sasse F."/>
            <person name="Scharfe M."/>
            <person name="Schuster S.C."/>
            <person name="Suen G."/>
            <person name="Treuner-Lange A."/>
            <person name="Velicer G.J."/>
            <person name="Vorholter F.-J."/>
            <person name="Weissman K.J."/>
            <person name="Welch R.D."/>
            <person name="Wenzel S.C."/>
            <person name="Whitworth D.E."/>
            <person name="Wilhelm S."/>
            <person name="Wittmann C."/>
            <person name="Bloecker H."/>
            <person name="Puehler A."/>
            <person name="Mueller R."/>
        </authorList>
    </citation>
    <scope>NUCLEOTIDE SEQUENCE [LARGE SCALE GENOMIC DNA]</scope>
    <source>
        <strain evidence="3">So ce56</strain>
    </source>
</reference>
<sequence>MKASALVGGCALAALALSAAEVGATDVGATESDLCFRQRNLVANRTGFNAQVVDSNLVNSWGIQASAGDLLWVADNGTGVVTVYQTNGQPVGSPQLIIDIPAAVESSMSAPTGLVLNKTSSFAVPGNFDLSALFLTCSEDGAVSAWNPFVDLTEARIVIDNSRKSAVYKGLAIGHSAQTGRDFLYLANFVSGKVEWYNGRYQFLDSFTDDCISSTTEPCSPGVPATQNSQFAPFNVEVIKGQVYVSFALREPGGIDNEPDNGFIDVFSLTGRFIRRFASEGPLNAPWAMVRAPRRLGRFSETLLVGNFGDGHISSFDFDSGEFIDQLQRCTDGGSEPLVIDGLWGLTFPPAPGPNPSLFFASGPNDEADGLVGRLRQIR</sequence>
<dbReference type="InterPro" id="IPR017549">
    <property type="entry name" value="APMV_L690"/>
</dbReference>
<dbReference type="SUPFAM" id="SSF63825">
    <property type="entry name" value="YWTD domain"/>
    <property type="match status" value="1"/>
</dbReference>
<dbReference type="eggNOG" id="COG3391">
    <property type="taxonomic scope" value="Bacteria"/>
</dbReference>
<dbReference type="BioCyc" id="SCEL448385:SCE_RS32755-MONOMER"/>
<dbReference type="STRING" id="448385.sce6387"/>
<feature type="chain" id="PRO_5002735319" evidence="1">
    <location>
        <begin position="20"/>
        <end position="379"/>
    </location>
</feature>
<dbReference type="OrthoDB" id="581621at2"/>
<keyword evidence="3" id="KW-1185">Reference proteome</keyword>
<dbReference type="AlphaFoldDB" id="A9GKA0"/>
<evidence type="ECO:0000256" key="1">
    <source>
        <dbReference type="SAM" id="SignalP"/>
    </source>
</evidence>
<proteinExistence type="predicted"/>
<dbReference type="RefSeq" id="WP_012239003.1">
    <property type="nucleotide sequence ID" value="NC_010162.1"/>
</dbReference>
<organism evidence="2 3">
    <name type="scientific">Sorangium cellulosum (strain So ce56)</name>
    <name type="common">Polyangium cellulosum (strain So ce56)</name>
    <dbReference type="NCBI Taxonomy" id="448385"/>
    <lineage>
        <taxon>Bacteria</taxon>
        <taxon>Pseudomonadati</taxon>
        <taxon>Myxococcota</taxon>
        <taxon>Polyangia</taxon>
        <taxon>Polyangiales</taxon>
        <taxon>Polyangiaceae</taxon>
        <taxon>Sorangium</taxon>
    </lineage>
</organism>
<dbReference type="NCBIfam" id="TIGR03118">
    <property type="entry name" value="PEPCTERM_chp_1"/>
    <property type="match status" value="1"/>
</dbReference>
<dbReference type="EMBL" id="AM746676">
    <property type="protein sequence ID" value="CAN96554.1"/>
    <property type="molecule type" value="Genomic_DNA"/>
</dbReference>
<dbReference type="HOGENOM" id="CLU_040905_0_0_7"/>
<gene>
    <name evidence="2" type="ordered locus">sce6387</name>
</gene>
<accession>A9GKA0</accession>
<name>A9GKA0_SORC5</name>
<evidence type="ECO:0000313" key="3">
    <source>
        <dbReference type="Proteomes" id="UP000002139"/>
    </source>
</evidence>
<evidence type="ECO:0000313" key="2">
    <source>
        <dbReference type="EMBL" id="CAN96554.1"/>
    </source>
</evidence>